<dbReference type="InterPro" id="IPR011990">
    <property type="entry name" value="TPR-like_helical_dom_sf"/>
</dbReference>
<keyword evidence="3" id="KW-0201">Cytochrome c-type biogenesis</keyword>
<dbReference type="PANTHER" id="PTHR47870:SF1">
    <property type="entry name" value="CYTOCHROME C-TYPE BIOGENESIS PROTEIN CCMH"/>
    <property type="match status" value="1"/>
</dbReference>
<name>A0A1I4DDD4_9HYPH</name>
<keyword evidence="4 5" id="KW-0802">TPR repeat</keyword>
<accession>A0A1I4DDD4</accession>
<dbReference type="RefSeq" id="WP_093522074.1">
    <property type="nucleotide sequence ID" value="NZ_FOSK01000011.1"/>
</dbReference>
<dbReference type="PANTHER" id="PTHR47870">
    <property type="entry name" value="CYTOCHROME C-TYPE BIOGENESIS PROTEIN CCMH"/>
    <property type="match status" value="1"/>
</dbReference>
<evidence type="ECO:0000256" key="2">
    <source>
        <dbReference type="ARBA" id="ARBA00022737"/>
    </source>
</evidence>
<evidence type="ECO:0000313" key="7">
    <source>
        <dbReference type="EMBL" id="SFK91105.1"/>
    </source>
</evidence>
<feature type="repeat" description="TPR" evidence="5">
    <location>
        <begin position="154"/>
        <end position="187"/>
    </location>
</feature>
<dbReference type="InterPro" id="IPR019734">
    <property type="entry name" value="TPR_rpt"/>
</dbReference>
<dbReference type="PROSITE" id="PS50005">
    <property type="entry name" value="TPR"/>
    <property type="match status" value="1"/>
</dbReference>
<feature type="domain" description="Cytochrome c-type biogenesis protein H TPR" evidence="6">
    <location>
        <begin position="132"/>
        <end position="260"/>
    </location>
</feature>
<comment type="caution">
    <text evidence="7">The sequence shown here is derived from an EMBL/GenBank/DDBJ whole genome shotgun (WGS) entry which is preliminary data.</text>
</comment>
<dbReference type="EMBL" id="FOSK01000011">
    <property type="protein sequence ID" value="SFK91105.1"/>
    <property type="molecule type" value="Genomic_DNA"/>
</dbReference>
<protein>
    <submittedName>
        <fullName evidence="7">Cytochrome c-type biogenesis protein CcmH</fullName>
    </submittedName>
</protein>
<evidence type="ECO:0000259" key="6">
    <source>
        <dbReference type="Pfam" id="PF23914"/>
    </source>
</evidence>
<keyword evidence="8" id="KW-1185">Reference proteome</keyword>
<comment type="subcellular location">
    <subcellularLocation>
        <location evidence="1">Cell envelope</location>
    </subcellularLocation>
</comment>
<dbReference type="Pfam" id="PF23914">
    <property type="entry name" value="TPR_CcmH_CycH"/>
    <property type="match status" value="1"/>
</dbReference>
<dbReference type="SMART" id="SM00028">
    <property type="entry name" value="TPR"/>
    <property type="match status" value="2"/>
</dbReference>
<organism evidence="7 8">
    <name type="scientific">Pseudovibrio ascidiaceicola</name>
    <dbReference type="NCBI Taxonomy" id="285279"/>
    <lineage>
        <taxon>Bacteria</taxon>
        <taxon>Pseudomonadati</taxon>
        <taxon>Pseudomonadota</taxon>
        <taxon>Alphaproteobacteria</taxon>
        <taxon>Hyphomicrobiales</taxon>
        <taxon>Stappiaceae</taxon>
        <taxon>Pseudovibrio</taxon>
    </lineage>
</organism>
<evidence type="ECO:0000256" key="3">
    <source>
        <dbReference type="ARBA" id="ARBA00022748"/>
    </source>
</evidence>
<gene>
    <name evidence="7" type="ORF">SAMN04488518_111120</name>
</gene>
<evidence type="ECO:0000256" key="1">
    <source>
        <dbReference type="ARBA" id="ARBA00004196"/>
    </source>
</evidence>
<dbReference type="InterPro" id="IPR017560">
    <property type="entry name" value="Cyt_c_biogenesis_CcmI"/>
</dbReference>
<dbReference type="Proteomes" id="UP000199598">
    <property type="component" value="Unassembled WGS sequence"/>
</dbReference>
<dbReference type="SUPFAM" id="SSF48452">
    <property type="entry name" value="TPR-like"/>
    <property type="match status" value="1"/>
</dbReference>
<sequence>MTFWLVLAILTAAVALAVLVPLARSPKVSPDERNDEAVFRAQLEEIQKDLERGVIAPDMAEAAKIEVSRRLLAAHKQNQGDHQSAPSKMRVRIVQLTAVVLVPLAALGMYLQYGSPEIPDQPRAERLAETAGQADLEVLIARTEDHLKENPNDGQGWAVIAPVYMRTSQFDKARRAYAQALSQFPENLDFMVGWAEASIFVNEGQVSDEVEKVLRRINLAKPEMLQPYYYLAMAMGQKGQINEALAAWNALLKTADQNAPWVDAAKAQRDELIARGAVVSGEAAAIPALGQPAGPSADEVEAAAEMSAEDRNEMINQMVVQLDERLKEQGGSVSEWGRLIQARIILGEQVEAAKAVARAKQNLKDDAAALEQINQLATSLNLSPAE</sequence>
<proteinExistence type="predicted"/>
<evidence type="ECO:0000256" key="4">
    <source>
        <dbReference type="ARBA" id="ARBA00022803"/>
    </source>
</evidence>
<dbReference type="InterPro" id="IPR051263">
    <property type="entry name" value="C-type_cytochrome_biogenesis"/>
</dbReference>
<evidence type="ECO:0000313" key="8">
    <source>
        <dbReference type="Proteomes" id="UP000199598"/>
    </source>
</evidence>
<dbReference type="NCBIfam" id="TIGR03142">
    <property type="entry name" value="cytochro_ccmI"/>
    <property type="match status" value="1"/>
</dbReference>
<dbReference type="Gene3D" id="1.25.40.10">
    <property type="entry name" value="Tetratricopeptide repeat domain"/>
    <property type="match status" value="1"/>
</dbReference>
<dbReference type="InterPro" id="IPR056413">
    <property type="entry name" value="TPR_CcmH_CycH"/>
</dbReference>
<evidence type="ECO:0000256" key="5">
    <source>
        <dbReference type="PROSITE-ProRule" id="PRU00339"/>
    </source>
</evidence>
<keyword evidence="2" id="KW-0677">Repeat</keyword>
<reference evidence="7 8" key="1">
    <citation type="submission" date="2016-10" db="EMBL/GenBank/DDBJ databases">
        <authorList>
            <person name="Varghese N."/>
            <person name="Submissions S."/>
        </authorList>
    </citation>
    <scope>NUCLEOTIDE SEQUENCE [LARGE SCALE GENOMIC DNA]</scope>
    <source>
        <strain evidence="7 8">DSM 16392</strain>
    </source>
</reference>